<feature type="domain" description="Acyltransferase 3" evidence="2">
    <location>
        <begin position="6"/>
        <end position="327"/>
    </location>
</feature>
<feature type="transmembrane region" description="Helical" evidence="1">
    <location>
        <begin position="161"/>
        <end position="181"/>
    </location>
</feature>
<feature type="transmembrane region" description="Helical" evidence="1">
    <location>
        <begin position="264"/>
        <end position="285"/>
    </location>
</feature>
<gene>
    <name evidence="3" type="ORF">CRT60_27230</name>
</gene>
<feature type="transmembrane region" description="Helical" evidence="1">
    <location>
        <begin position="37"/>
        <end position="57"/>
    </location>
</feature>
<dbReference type="PANTHER" id="PTHR23028">
    <property type="entry name" value="ACETYLTRANSFERASE"/>
    <property type="match status" value="1"/>
</dbReference>
<accession>A0A2B8B6Y2</accession>
<feature type="transmembrane region" description="Helical" evidence="1">
    <location>
        <begin position="12"/>
        <end position="31"/>
    </location>
</feature>
<keyword evidence="1" id="KW-0472">Membrane</keyword>
<dbReference type="GO" id="GO:0000271">
    <property type="term" value="P:polysaccharide biosynthetic process"/>
    <property type="evidence" value="ECO:0007669"/>
    <property type="project" value="TreeGrafter"/>
</dbReference>
<dbReference type="EMBL" id="PDKW01000043">
    <property type="protein sequence ID" value="PGH53570.1"/>
    <property type="molecule type" value="Genomic_DNA"/>
</dbReference>
<keyword evidence="3" id="KW-0808">Transferase</keyword>
<dbReference type="PANTHER" id="PTHR23028:SF131">
    <property type="entry name" value="BLR2367 PROTEIN"/>
    <property type="match status" value="1"/>
</dbReference>
<reference evidence="4" key="1">
    <citation type="submission" date="2017-10" db="EMBL/GenBank/DDBJ databases">
        <authorList>
            <person name="Kravchenko I.K."/>
            <person name="Grouzdev D.S."/>
        </authorList>
    </citation>
    <scope>NUCLEOTIDE SEQUENCE [LARGE SCALE GENOMIC DNA]</scope>
    <source>
        <strain evidence="4">B2</strain>
    </source>
</reference>
<keyword evidence="4" id="KW-1185">Reference proteome</keyword>
<keyword evidence="1" id="KW-1133">Transmembrane helix</keyword>
<feature type="transmembrane region" description="Helical" evidence="1">
    <location>
        <begin position="349"/>
        <end position="369"/>
    </location>
</feature>
<dbReference type="AlphaFoldDB" id="A0A2B8B6Y2"/>
<keyword evidence="1" id="KW-0812">Transmembrane</keyword>
<feature type="transmembrane region" description="Helical" evidence="1">
    <location>
        <begin position="232"/>
        <end position="252"/>
    </location>
</feature>
<organism evidence="3 4">
    <name type="scientific">Azospirillum palustre</name>
    <dbReference type="NCBI Taxonomy" id="2044885"/>
    <lineage>
        <taxon>Bacteria</taxon>
        <taxon>Pseudomonadati</taxon>
        <taxon>Pseudomonadota</taxon>
        <taxon>Alphaproteobacteria</taxon>
        <taxon>Rhodospirillales</taxon>
        <taxon>Azospirillaceae</taxon>
        <taxon>Azospirillum</taxon>
    </lineage>
</organism>
<name>A0A2B8B6Y2_9PROT</name>
<protein>
    <submittedName>
        <fullName evidence="3">Acyltransferase</fullName>
    </submittedName>
</protein>
<sequence length="397" mass="43570">MRFPVLDGWRGLCALFVALFHFNASGHFYLVPFVRGSYLFVDFFFVLSGFVITHAYIHRLNSTADGGNFLVRRLGRVWPLHAATLIAFIPLEMVKALAISGETAAFTDRFAPSSILSNLFLVHSLGIEDGLTWNIPSWSISAEFLAYVTFAALCLLARRTWLVTVSAVALSATGAFVVMGWSDQYIDTSFDFGYFRCLYGFFTGHVAYRLFQATRGAGLLSRLPMRRPTVGSTIAGLSEGLSLAAVIIFVATARGNALSYASPLLFGLVVWVFAFEGGVISRLLAMRPFQWLGARSYSVYMVHALVIALYEKAAVATQRLSGQPMFVEQATDGAEDRLISFGATWMMDLLALAYLGTVVAVASLTYRFVEIPGQSSFSALLSKRRKPAVRPAAMEVT</sequence>
<comment type="caution">
    <text evidence="3">The sequence shown here is derived from an EMBL/GenBank/DDBJ whole genome shotgun (WGS) entry which is preliminary data.</text>
</comment>
<evidence type="ECO:0000256" key="1">
    <source>
        <dbReference type="SAM" id="Phobius"/>
    </source>
</evidence>
<feature type="transmembrane region" description="Helical" evidence="1">
    <location>
        <begin position="78"/>
        <end position="99"/>
    </location>
</feature>
<feature type="transmembrane region" description="Helical" evidence="1">
    <location>
        <begin position="135"/>
        <end position="156"/>
    </location>
</feature>
<dbReference type="GO" id="GO:0016020">
    <property type="term" value="C:membrane"/>
    <property type="evidence" value="ECO:0007669"/>
    <property type="project" value="TreeGrafter"/>
</dbReference>
<proteinExistence type="predicted"/>
<dbReference type="RefSeq" id="WP_098739634.1">
    <property type="nucleotide sequence ID" value="NZ_PDKW01000043.1"/>
</dbReference>
<dbReference type="OrthoDB" id="505919at2"/>
<evidence type="ECO:0000259" key="2">
    <source>
        <dbReference type="Pfam" id="PF01757"/>
    </source>
</evidence>
<evidence type="ECO:0000313" key="4">
    <source>
        <dbReference type="Proteomes" id="UP000225379"/>
    </source>
</evidence>
<dbReference type="Proteomes" id="UP000225379">
    <property type="component" value="Unassembled WGS sequence"/>
</dbReference>
<dbReference type="InterPro" id="IPR050879">
    <property type="entry name" value="Acyltransferase_3"/>
</dbReference>
<evidence type="ECO:0000313" key="3">
    <source>
        <dbReference type="EMBL" id="PGH53570.1"/>
    </source>
</evidence>
<feature type="transmembrane region" description="Helical" evidence="1">
    <location>
        <begin position="193"/>
        <end position="211"/>
    </location>
</feature>
<dbReference type="GO" id="GO:0016747">
    <property type="term" value="F:acyltransferase activity, transferring groups other than amino-acyl groups"/>
    <property type="evidence" value="ECO:0007669"/>
    <property type="project" value="InterPro"/>
</dbReference>
<dbReference type="Pfam" id="PF01757">
    <property type="entry name" value="Acyl_transf_3"/>
    <property type="match status" value="1"/>
</dbReference>
<dbReference type="InterPro" id="IPR002656">
    <property type="entry name" value="Acyl_transf_3_dom"/>
</dbReference>
<keyword evidence="3" id="KW-0012">Acyltransferase</keyword>